<dbReference type="Proteomes" id="UP000660680">
    <property type="component" value="Unassembled WGS sequence"/>
</dbReference>
<proteinExistence type="inferred from homology"/>
<dbReference type="Pfam" id="PF17668">
    <property type="entry name" value="Acetyltransf_17"/>
    <property type="match status" value="1"/>
</dbReference>
<dbReference type="InterPro" id="IPR022902">
    <property type="entry name" value="NAcTrfase_Eis"/>
</dbReference>
<evidence type="ECO:0000256" key="1">
    <source>
        <dbReference type="ARBA" id="ARBA00009213"/>
    </source>
</evidence>
<evidence type="ECO:0000256" key="3">
    <source>
        <dbReference type="ARBA" id="ARBA00023315"/>
    </source>
</evidence>
<gene>
    <name evidence="6" type="ORF">GCM10010171_58910</name>
</gene>
<dbReference type="NCBIfam" id="NF002367">
    <property type="entry name" value="PRK01346.1-4"/>
    <property type="match status" value="1"/>
</dbReference>
<dbReference type="CDD" id="cd04301">
    <property type="entry name" value="NAT_SF"/>
    <property type="match status" value="1"/>
</dbReference>
<dbReference type="SUPFAM" id="SSF55729">
    <property type="entry name" value="Acyl-CoA N-acyltransferases (Nat)"/>
    <property type="match status" value="1"/>
</dbReference>
<dbReference type="InterPro" id="IPR000182">
    <property type="entry name" value="GNAT_dom"/>
</dbReference>
<comment type="caution">
    <text evidence="6">The sequence shown here is derived from an EMBL/GenBank/DDBJ whole genome shotgun (WGS) entry which is preliminary data.</text>
</comment>
<evidence type="ECO:0000256" key="2">
    <source>
        <dbReference type="ARBA" id="ARBA00022679"/>
    </source>
</evidence>
<dbReference type="Gene3D" id="3.40.630.30">
    <property type="match status" value="2"/>
</dbReference>
<dbReference type="PANTHER" id="PTHR37817:SF1">
    <property type="entry name" value="N-ACETYLTRANSFERASE EIS"/>
    <property type="match status" value="1"/>
</dbReference>
<evidence type="ECO:0000313" key="6">
    <source>
        <dbReference type="EMBL" id="GGS56160.1"/>
    </source>
</evidence>
<dbReference type="AlphaFoldDB" id="A0A918LJD5"/>
<dbReference type="Pfam" id="PF13527">
    <property type="entry name" value="Acetyltransf_9"/>
    <property type="match status" value="1"/>
</dbReference>
<dbReference type="GO" id="GO:0034069">
    <property type="term" value="F:aminoglycoside N-acetyltransferase activity"/>
    <property type="evidence" value="ECO:0007669"/>
    <property type="project" value="TreeGrafter"/>
</dbReference>
<reference evidence="6" key="1">
    <citation type="journal article" date="2014" name="Int. J. Syst. Evol. Microbiol.">
        <title>Complete genome sequence of Corynebacterium casei LMG S-19264T (=DSM 44701T), isolated from a smear-ripened cheese.</title>
        <authorList>
            <consortium name="US DOE Joint Genome Institute (JGI-PGF)"/>
            <person name="Walter F."/>
            <person name="Albersmeier A."/>
            <person name="Kalinowski J."/>
            <person name="Ruckert C."/>
        </authorList>
    </citation>
    <scope>NUCLEOTIDE SEQUENCE</scope>
    <source>
        <strain evidence="6">JCM 3276</strain>
    </source>
</reference>
<sequence>MPDVRPLAADEVRAAHTLFRAALHRGPMSADQWAFSGRSFEPGRTLGAFVDGRMVGTALAWSSDLVVPGGATLPMAAVTRVGVRTDFRRRGVLRALMREQVDDVAERGEVFAGLHATEPVIYGRFGYGVGTRALRVAARGARLLPSVPTGGAVRVVDPGFPGLPGIYDRARRSRVGSIARPPEWWVNYERAWGVNENLVVAVHSGDDGDDGFVAWRPSETADPTDTTTLAVEDFVAATPAVAYALWEFLLGIDLVSCVRAFMRPLDESLTVAVPDPRTVSIEDVVDDLWLRLVDVPAALGARVYGDADPVVVEVADPFRPGNDGCYRITPDKAERCDDAPAVSVGVEVLAMLYFGAWSWSSLAEAGRVTVDDPAALAHLDRLFALERPAFCGTYF</sequence>
<dbReference type="InterPro" id="IPR025559">
    <property type="entry name" value="Eis_dom"/>
</dbReference>
<feature type="active site" description="Proton acceptor; via carboxylate" evidence="4">
    <location>
        <position position="395"/>
    </location>
</feature>
<feature type="binding site" evidence="4">
    <location>
        <begin position="89"/>
        <end position="94"/>
    </location>
    <ligand>
        <name>acetyl-CoA</name>
        <dbReference type="ChEBI" id="CHEBI:57288"/>
    </ligand>
</feature>
<evidence type="ECO:0000256" key="4">
    <source>
        <dbReference type="HAMAP-Rule" id="MF_01812"/>
    </source>
</evidence>
<keyword evidence="2 4" id="KW-0808">Transferase</keyword>
<feature type="domain" description="N-acetyltransferase" evidence="5">
    <location>
        <begin position="2"/>
        <end position="148"/>
    </location>
</feature>
<keyword evidence="7" id="KW-1185">Reference proteome</keyword>
<feature type="active site" description="Proton donor" evidence="4">
    <location>
        <position position="122"/>
    </location>
</feature>
<protein>
    <submittedName>
        <fullName evidence="6">UPF0256 protein</fullName>
    </submittedName>
</protein>
<dbReference type="EMBL" id="BMRB01000008">
    <property type="protein sequence ID" value="GGS56160.1"/>
    <property type="molecule type" value="Genomic_DNA"/>
</dbReference>
<dbReference type="InterPro" id="IPR036527">
    <property type="entry name" value="SCP2_sterol-bd_dom_sf"/>
</dbReference>
<reference evidence="6" key="2">
    <citation type="submission" date="2020-09" db="EMBL/GenBank/DDBJ databases">
        <authorList>
            <person name="Sun Q."/>
            <person name="Ohkuma M."/>
        </authorList>
    </citation>
    <scope>NUCLEOTIDE SEQUENCE</scope>
    <source>
        <strain evidence="6">JCM 3276</strain>
    </source>
</reference>
<dbReference type="HAMAP" id="MF_01812">
    <property type="entry name" value="Eis"/>
    <property type="match status" value="1"/>
</dbReference>
<dbReference type="RefSeq" id="WP_189213869.1">
    <property type="nucleotide sequence ID" value="NZ_BMRB01000008.1"/>
</dbReference>
<feature type="binding site" evidence="4">
    <location>
        <begin position="81"/>
        <end position="83"/>
    </location>
    <ligand>
        <name>acetyl-CoA</name>
        <dbReference type="ChEBI" id="CHEBI:57288"/>
    </ligand>
</feature>
<dbReference type="GO" id="GO:0030649">
    <property type="term" value="P:aminoglycoside antibiotic catabolic process"/>
    <property type="evidence" value="ECO:0007669"/>
    <property type="project" value="TreeGrafter"/>
</dbReference>
<comment type="subunit">
    <text evidence="4">Homohexamer; trimer of dimers.</text>
</comment>
<accession>A0A918LJD5</accession>
<dbReference type="Gene3D" id="3.30.1050.10">
    <property type="entry name" value="SCP2 sterol-binding domain"/>
    <property type="match status" value="1"/>
</dbReference>
<feature type="binding site" evidence="4">
    <location>
        <begin position="117"/>
        <end position="118"/>
    </location>
    <ligand>
        <name>acetyl-CoA</name>
        <dbReference type="ChEBI" id="CHEBI:57288"/>
    </ligand>
</feature>
<evidence type="ECO:0000259" key="5">
    <source>
        <dbReference type="PROSITE" id="PS51186"/>
    </source>
</evidence>
<dbReference type="Pfam" id="PF13530">
    <property type="entry name" value="SCP2_2"/>
    <property type="match status" value="1"/>
</dbReference>
<name>A0A918LJD5_9PSEU</name>
<dbReference type="SUPFAM" id="SSF55718">
    <property type="entry name" value="SCP-like"/>
    <property type="match status" value="1"/>
</dbReference>
<keyword evidence="3 4" id="KW-0012">Acyltransferase</keyword>
<evidence type="ECO:0000313" key="7">
    <source>
        <dbReference type="Proteomes" id="UP000660680"/>
    </source>
</evidence>
<organism evidence="6 7">
    <name type="scientific">Actinokineospora fastidiosa</name>
    <dbReference type="NCBI Taxonomy" id="1816"/>
    <lineage>
        <taxon>Bacteria</taxon>
        <taxon>Bacillati</taxon>
        <taxon>Actinomycetota</taxon>
        <taxon>Actinomycetes</taxon>
        <taxon>Pseudonocardiales</taxon>
        <taxon>Pseudonocardiaceae</taxon>
        <taxon>Actinokineospora</taxon>
    </lineage>
</organism>
<dbReference type="InterPro" id="IPR041380">
    <property type="entry name" value="Acetyltransf_17"/>
</dbReference>
<dbReference type="InterPro" id="IPR051554">
    <property type="entry name" value="Acetyltransferase_Eis"/>
</dbReference>
<dbReference type="InterPro" id="IPR016181">
    <property type="entry name" value="Acyl_CoA_acyltransferase"/>
</dbReference>
<dbReference type="PANTHER" id="PTHR37817">
    <property type="entry name" value="N-ACETYLTRANSFERASE EIS"/>
    <property type="match status" value="1"/>
</dbReference>
<comment type="similarity">
    <text evidence="1 4">Belongs to the acetyltransferase Eis family.</text>
</comment>
<dbReference type="PROSITE" id="PS51186">
    <property type="entry name" value="GNAT"/>
    <property type="match status" value="1"/>
</dbReference>